<dbReference type="SUPFAM" id="SSF47336">
    <property type="entry name" value="ACP-like"/>
    <property type="match status" value="1"/>
</dbReference>
<proteinExistence type="predicted"/>
<dbReference type="RefSeq" id="WP_080063690.1">
    <property type="nucleotide sequence ID" value="NZ_MZGX01000006.1"/>
</dbReference>
<protein>
    <submittedName>
        <fullName evidence="2">Acyl carrier protein</fullName>
    </submittedName>
</protein>
<dbReference type="Gene3D" id="1.10.1200.10">
    <property type="entry name" value="ACP-like"/>
    <property type="match status" value="1"/>
</dbReference>
<dbReference type="STRING" id="48256.CLHUN_12410"/>
<sequence length="89" mass="10166">MQKQEIEQKICEVVSRLAQFNNDNIEVDSDLRDNYGVDSIVLVELLVELEDVFAITFDSSFLTYEVFSTVKSISDYVYGKINTDCVSIN</sequence>
<reference evidence="2 3" key="1">
    <citation type="submission" date="2017-03" db="EMBL/GenBank/DDBJ databases">
        <title>Genome sequence of Clostridium hungatei DSM 14427.</title>
        <authorList>
            <person name="Poehlein A."/>
            <person name="Daniel R."/>
        </authorList>
    </citation>
    <scope>NUCLEOTIDE SEQUENCE [LARGE SCALE GENOMIC DNA]</scope>
    <source>
        <strain evidence="2 3">DSM 14427</strain>
    </source>
</reference>
<evidence type="ECO:0000259" key="1">
    <source>
        <dbReference type="PROSITE" id="PS50075"/>
    </source>
</evidence>
<organism evidence="2 3">
    <name type="scientific">Ruminiclostridium hungatei</name>
    <name type="common">Clostridium hungatei</name>
    <dbReference type="NCBI Taxonomy" id="48256"/>
    <lineage>
        <taxon>Bacteria</taxon>
        <taxon>Bacillati</taxon>
        <taxon>Bacillota</taxon>
        <taxon>Clostridia</taxon>
        <taxon>Eubacteriales</taxon>
        <taxon>Oscillospiraceae</taxon>
        <taxon>Ruminiclostridium</taxon>
    </lineage>
</organism>
<gene>
    <name evidence="2" type="primary">acpP_6</name>
    <name evidence="2" type="ORF">CLHUN_12410</name>
</gene>
<dbReference type="InterPro" id="IPR036736">
    <property type="entry name" value="ACP-like_sf"/>
</dbReference>
<dbReference type="AlphaFoldDB" id="A0A1V4SMA5"/>
<dbReference type="Pfam" id="PF00550">
    <property type="entry name" value="PP-binding"/>
    <property type="match status" value="1"/>
</dbReference>
<comment type="caution">
    <text evidence="2">The sequence shown here is derived from an EMBL/GenBank/DDBJ whole genome shotgun (WGS) entry which is preliminary data.</text>
</comment>
<dbReference type="EMBL" id="MZGX01000006">
    <property type="protein sequence ID" value="OPX45009.1"/>
    <property type="molecule type" value="Genomic_DNA"/>
</dbReference>
<dbReference type="InterPro" id="IPR009081">
    <property type="entry name" value="PP-bd_ACP"/>
</dbReference>
<accession>A0A1V4SMA5</accession>
<evidence type="ECO:0000313" key="2">
    <source>
        <dbReference type="EMBL" id="OPX45009.1"/>
    </source>
</evidence>
<evidence type="ECO:0000313" key="3">
    <source>
        <dbReference type="Proteomes" id="UP000191554"/>
    </source>
</evidence>
<dbReference type="OrthoDB" id="4282095at2"/>
<dbReference type="Proteomes" id="UP000191554">
    <property type="component" value="Unassembled WGS sequence"/>
</dbReference>
<dbReference type="PROSITE" id="PS50075">
    <property type="entry name" value="CARRIER"/>
    <property type="match status" value="1"/>
</dbReference>
<feature type="domain" description="Carrier" evidence="1">
    <location>
        <begin position="4"/>
        <end position="81"/>
    </location>
</feature>
<keyword evidence="3" id="KW-1185">Reference proteome</keyword>
<name>A0A1V4SMA5_RUMHU</name>